<dbReference type="EMBL" id="CP012159">
    <property type="protein sequence ID" value="AKT38224.1"/>
    <property type="molecule type" value="Genomic_DNA"/>
</dbReference>
<dbReference type="SUPFAM" id="SSF53335">
    <property type="entry name" value="S-adenosyl-L-methionine-dependent methyltransferases"/>
    <property type="match status" value="1"/>
</dbReference>
<reference evidence="1 2" key="1">
    <citation type="submission" date="2015-07" db="EMBL/GenBank/DDBJ databases">
        <title>Genome analysis of myxobacterium Chondromyces crocatus Cm c5 reveals a high potential for natural compound synthesis and the genetic basis for the loss of fruiting body formation.</title>
        <authorList>
            <person name="Zaburannyi N."/>
            <person name="Bunk B."/>
            <person name="Maier J."/>
            <person name="Overmann J."/>
            <person name="Mueller R."/>
        </authorList>
    </citation>
    <scope>NUCLEOTIDE SEQUENCE [LARGE SCALE GENOMIC DNA]</scope>
    <source>
        <strain evidence="1 2">Cm c5</strain>
    </source>
</reference>
<dbReference type="Proteomes" id="UP000067626">
    <property type="component" value="Chromosome"/>
</dbReference>
<gene>
    <name evidence="1" type="ORF">CMC5_023670</name>
</gene>
<evidence type="ECO:0000313" key="2">
    <source>
        <dbReference type="Proteomes" id="UP000067626"/>
    </source>
</evidence>
<protein>
    <recommendedName>
        <fullName evidence="3">Trimethylguanosine synthase</fullName>
    </recommendedName>
</protein>
<organism evidence="1 2">
    <name type="scientific">Chondromyces crocatus</name>
    <dbReference type="NCBI Taxonomy" id="52"/>
    <lineage>
        <taxon>Bacteria</taxon>
        <taxon>Pseudomonadati</taxon>
        <taxon>Myxococcota</taxon>
        <taxon>Polyangia</taxon>
        <taxon>Polyangiales</taxon>
        <taxon>Polyangiaceae</taxon>
        <taxon>Chondromyces</taxon>
    </lineage>
</organism>
<keyword evidence="2" id="KW-1185">Reference proteome</keyword>
<dbReference type="RefSeq" id="WP_156338480.1">
    <property type="nucleotide sequence ID" value="NZ_CP012159.1"/>
</dbReference>
<accession>A0A0K1EBK0</accession>
<dbReference type="OrthoDB" id="8454478at2"/>
<evidence type="ECO:0008006" key="3">
    <source>
        <dbReference type="Google" id="ProtNLM"/>
    </source>
</evidence>
<dbReference type="KEGG" id="ccro:CMC5_023670"/>
<dbReference type="AlphaFoldDB" id="A0A0K1EBK0"/>
<evidence type="ECO:0000313" key="1">
    <source>
        <dbReference type="EMBL" id="AKT38224.1"/>
    </source>
</evidence>
<proteinExistence type="predicted"/>
<dbReference type="InterPro" id="IPR029063">
    <property type="entry name" value="SAM-dependent_MTases_sf"/>
</dbReference>
<sequence>MRKPRRHDGEGGFAYVKQEGGTMEQQDAVCNGAADYWRLRDELLTTSPLRELHPGEIGAFSRSVYGCPEAMALYGVPPSRMAATGLKILGRIAVECTVDMHGSAIANTLYTLLGRPRRAPDMLVADLFCGAGNVGYHIGRRLGVTVQASEGDAQIHAATRHNLEMTKAPVALDQGDYRDLLDQLVPRGPHDTYIVEPGWGTASSREGLDLGATSPPLREILKSIRRSRSGKPFLLVIKTNDRILRDSLRAALTGGHHLHTHAPAPRLPRGANAHHHLYALPA</sequence>
<dbReference type="Gene3D" id="3.40.50.150">
    <property type="entry name" value="Vaccinia Virus protein VP39"/>
    <property type="match status" value="1"/>
</dbReference>
<name>A0A0K1EBK0_CHOCO</name>